<dbReference type="Gene3D" id="3.40.50.1820">
    <property type="entry name" value="alpha/beta hydrolase"/>
    <property type="match status" value="1"/>
</dbReference>
<dbReference type="InterPro" id="IPR029058">
    <property type="entry name" value="AB_hydrolase_fold"/>
</dbReference>
<gene>
    <name evidence="2" type="ORF">DF3PB_3720003</name>
</gene>
<name>A0A380THB2_9ZZZZ</name>
<proteinExistence type="predicted"/>
<dbReference type="InterPro" id="IPR000073">
    <property type="entry name" value="AB_hydrolase_1"/>
</dbReference>
<dbReference type="InterPro" id="IPR050228">
    <property type="entry name" value="Carboxylesterase_BioH"/>
</dbReference>
<dbReference type="PANTHER" id="PTHR43194:SF2">
    <property type="entry name" value="PEROXISOMAL MEMBRANE PROTEIN LPX1"/>
    <property type="match status" value="1"/>
</dbReference>
<sequence>MVASRPPLILLPGLLCDGVLWQHQSQALADIADVSVADLTSQETIGAMASQVLAEAPEQFALAGLSMGGYVALEIIRQAPERVARLALLDTNARADRPQQSADRWALIGLARSGEFKGVTRRLLPLLVHRERVNDEPLANAIFAMAERVGRDAFIRQQRAIMGRPDSRRDLGLIHCPTVVLCGRQDLLTPLAMATEMAEKIPRAVLVAIEECGHLAALEQPQAVSAVLRYWLQT</sequence>
<evidence type="ECO:0000313" key="2">
    <source>
        <dbReference type="EMBL" id="SUS07073.1"/>
    </source>
</evidence>
<dbReference type="GO" id="GO:0016787">
    <property type="term" value="F:hydrolase activity"/>
    <property type="evidence" value="ECO:0007669"/>
    <property type="project" value="UniProtKB-KW"/>
</dbReference>
<dbReference type="SUPFAM" id="SSF53474">
    <property type="entry name" value="alpha/beta-Hydrolases"/>
    <property type="match status" value="1"/>
</dbReference>
<dbReference type="EMBL" id="UIDG01000304">
    <property type="protein sequence ID" value="SUS07073.1"/>
    <property type="molecule type" value="Genomic_DNA"/>
</dbReference>
<reference evidence="2" key="1">
    <citation type="submission" date="2018-07" db="EMBL/GenBank/DDBJ databases">
        <authorList>
            <person name="Quirk P.G."/>
            <person name="Krulwich T.A."/>
        </authorList>
    </citation>
    <scope>NUCLEOTIDE SEQUENCE</scope>
</reference>
<dbReference type="PANTHER" id="PTHR43194">
    <property type="entry name" value="HYDROLASE ALPHA/BETA FOLD FAMILY"/>
    <property type="match status" value="1"/>
</dbReference>
<feature type="domain" description="AB hydrolase-1" evidence="1">
    <location>
        <begin position="36"/>
        <end position="226"/>
    </location>
</feature>
<dbReference type="PRINTS" id="PR00111">
    <property type="entry name" value="ABHYDROLASE"/>
</dbReference>
<protein>
    <submittedName>
        <fullName evidence="2">Alpha/beta hydrolase</fullName>
    </submittedName>
</protein>
<accession>A0A380THB2</accession>
<organism evidence="2">
    <name type="scientific">metagenome</name>
    <dbReference type="NCBI Taxonomy" id="256318"/>
    <lineage>
        <taxon>unclassified sequences</taxon>
        <taxon>metagenomes</taxon>
    </lineage>
</organism>
<dbReference type="AlphaFoldDB" id="A0A380THB2"/>
<evidence type="ECO:0000259" key="1">
    <source>
        <dbReference type="Pfam" id="PF12697"/>
    </source>
</evidence>
<keyword evidence="2" id="KW-0378">Hydrolase</keyword>
<dbReference type="Pfam" id="PF12697">
    <property type="entry name" value="Abhydrolase_6"/>
    <property type="match status" value="1"/>
</dbReference>